<dbReference type="Gene3D" id="1.20.120.1240">
    <property type="entry name" value="Dynamin, middle domain"/>
    <property type="match status" value="1"/>
</dbReference>
<dbReference type="GO" id="GO:0048312">
    <property type="term" value="P:intracellular distribution of mitochondria"/>
    <property type="evidence" value="ECO:0007669"/>
    <property type="project" value="TreeGrafter"/>
</dbReference>
<evidence type="ECO:0000259" key="5">
    <source>
        <dbReference type="PROSITE" id="PS51718"/>
    </source>
</evidence>
<dbReference type="SMART" id="SM00053">
    <property type="entry name" value="DYNc"/>
    <property type="match status" value="1"/>
</dbReference>
<gene>
    <name evidence="6" type="ORF">CTAYLR_000866</name>
</gene>
<dbReference type="GO" id="GO:0016559">
    <property type="term" value="P:peroxisome fission"/>
    <property type="evidence" value="ECO:0007669"/>
    <property type="project" value="TreeGrafter"/>
</dbReference>
<dbReference type="InterPro" id="IPR020850">
    <property type="entry name" value="GED_dom"/>
</dbReference>
<keyword evidence="2" id="KW-0342">GTP-binding</keyword>
<keyword evidence="7" id="KW-1185">Reference proteome</keyword>
<dbReference type="PROSITE" id="PS50106">
    <property type="entry name" value="PDZ"/>
    <property type="match status" value="1"/>
</dbReference>
<dbReference type="GO" id="GO:0000266">
    <property type="term" value="P:mitochondrial fission"/>
    <property type="evidence" value="ECO:0007669"/>
    <property type="project" value="TreeGrafter"/>
</dbReference>
<dbReference type="InterPro" id="IPR022812">
    <property type="entry name" value="Dynamin"/>
</dbReference>
<comment type="caution">
    <text evidence="6">The sequence shown here is derived from an EMBL/GenBank/DDBJ whole genome shotgun (WGS) entry which is preliminary data.</text>
</comment>
<evidence type="ECO:0000259" key="4">
    <source>
        <dbReference type="PROSITE" id="PS51388"/>
    </source>
</evidence>
<accession>A0AAD7UR05</accession>
<dbReference type="Gene3D" id="3.40.50.300">
    <property type="entry name" value="P-loop containing nucleotide triphosphate hydrolases"/>
    <property type="match status" value="1"/>
</dbReference>
<dbReference type="PANTHER" id="PTHR11566">
    <property type="entry name" value="DYNAMIN"/>
    <property type="match status" value="1"/>
</dbReference>
<dbReference type="Pfam" id="PF17820">
    <property type="entry name" value="PDZ_6"/>
    <property type="match status" value="1"/>
</dbReference>
<dbReference type="InterPro" id="IPR000375">
    <property type="entry name" value="Dynamin_stalk"/>
</dbReference>
<dbReference type="GO" id="GO:0005874">
    <property type="term" value="C:microtubule"/>
    <property type="evidence" value="ECO:0007669"/>
    <property type="project" value="TreeGrafter"/>
</dbReference>
<name>A0AAD7UR05_9STRA</name>
<dbReference type="PRINTS" id="PR00195">
    <property type="entry name" value="DYNAMIN"/>
</dbReference>
<dbReference type="GO" id="GO:0003924">
    <property type="term" value="F:GTPase activity"/>
    <property type="evidence" value="ECO:0007669"/>
    <property type="project" value="InterPro"/>
</dbReference>
<dbReference type="GO" id="GO:0006897">
    <property type="term" value="P:endocytosis"/>
    <property type="evidence" value="ECO:0007669"/>
    <property type="project" value="TreeGrafter"/>
</dbReference>
<dbReference type="InterPro" id="IPR036034">
    <property type="entry name" value="PDZ_sf"/>
</dbReference>
<dbReference type="GO" id="GO:0005525">
    <property type="term" value="F:GTP binding"/>
    <property type="evidence" value="ECO:0007669"/>
    <property type="project" value="InterPro"/>
</dbReference>
<dbReference type="InterPro" id="IPR001401">
    <property type="entry name" value="Dynamin_GTPase"/>
</dbReference>
<dbReference type="InterPro" id="IPR027417">
    <property type="entry name" value="P-loop_NTPase"/>
</dbReference>
<proteinExistence type="predicted"/>
<dbReference type="EMBL" id="JAQMWT010000005">
    <property type="protein sequence ID" value="KAJ8614481.1"/>
    <property type="molecule type" value="Genomic_DNA"/>
</dbReference>
<evidence type="ECO:0000259" key="3">
    <source>
        <dbReference type="PROSITE" id="PS50106"/>
    </source>
</evidence>
<dbReference type="GO" id="GO:0008017">
    <property type="term" value="F:microtubule binding"/>
    <property type="evidence" value="ECO:0007669"/>
    <property type="project" value="TreeGrafter"/>
</dbReference>
<dbReference type="GO" id="GO:0016020">
    <property type="term" value="C:membrane"/>
    <property type="evidence" value="ECO:0007669"/>
    <property type="project" value="TreeGrafter"/>
</dbReference>
<dbReference type="CDD" id="cd08771">
    <property type="entry name" value="DLP_1"/>
    <property type="match status" value="1"/>
</dbReference>
<keyword evidence="1" id="KW-0547">Nucleotide-binding</keyword>
<dbReference type="Gene3D" id="2.30.42.10">
    <property type="match status" value="1"/>
</dbReference>
<dbReference type="AlphaFoldDB" id="A0AAD7UR05"/>
<reference evidence="6" key="1">
    <citation type="submission" date="2023-01" db="EMBL/GenBank/DDBJ databases">
        <title>Metagenome sequencing of chrysophaentin producing Chrysophaeum taylorii.</title>
        <authorList>
            <person name="Davison J."/>
            <person name="Bewley C."/>
        </authorList>
    </citation>
    <scope>NUCLEOTIDE SEQUENCE</scope>
    <source>
        <strain evidence="6">NIES-1699</strain>
    </source>
</reference>
<dbReference type="PANTHER" id="PTHR11566:SF21">
    <property type="entry name" value="DYNAMIN RELATED PROTEIN 1, ISOFORM A"/>
    <property type="match status" value="1"/>
</dbReference>
<dbReference type="GO" id="GO:0005739">
    <property type="term" value="C:mitochondrion"/>
    <property type="evidence" value="ECO:0007669"/>
    <property type="project" value="TreeGrafter"/>
</dbReference>
<evidence type="ECO:0000313" key="6">
    <source>
        <dbReference type="EMBL" id="KAJ8614481.1"/>
    </source>
</evidence>
<organism evidence="6 7">
    <name type="scientific">Chrysophaeum taylorii</name>
    <dbReference type="NCBI Taxonomy" id="2483200"/>
    <lineage>
        <taxon>Eukaryota</taxon>
        <taxon>Sar</taxon>
        <taxon>Stramenopiles</taxon>
        <taxon>Ochrophyta</taxon>
        <taxon>Pelagophyceae</taxon>
        <taxon>Pelagomonadales</taxon>
        <taxon>Pelagomonadaceae</taxon>
        <taxon>Chrysophaeum</taxon>
    </lineage>
</organism>
<dbReference type="PROSITE" id="PS51718">
    <property type="entry name" value="G_DYNAMIN_2"/>
    <property type="match status" value="1"/>
</dbReference>
<protein>
    <submittedName>
        <fullName evidence="6">Uncharacterized protein</fullName>
    </submittedName>
</protein>
<dbReference type="Pfam" id="PF02212">
    <property type="entry name" value="GED"/>
    <property type="match status" value="1"/>
</dbReference>
<dbReference type="Pfam" id="PF00350">
    <property type="entry name" value="Dynamin_N"/>
    <property type="match status" value="1"/>
</dbReference>
<dbReference type="Proteomes" id="UP001230188">
    <property type="component" value="Unassembled WGS sequence"/>
</dbReference>
<feature type="domain" description="GED" evidence="4">
    <location>
        <begin position="576"/>
        <end position="667"/>
    </location>
</feature>
<feature type="domain" description="Dynamin-type G" evidence="5">
    <location>
        <begin position="33"/>
        <end position="309"/>
    </location>
</feature>
<dbReference type="InterPro" id="IPR041489">
    <property type="entry name" value="PDZ_6"/>
</dbReference>
<dbReference type="SUPFAM" id="SSF50156">
    <property type="entry name" value="PDZ domain-like"/>
    <property type="match status" value="1"/>
</dbReference>
<dbReference type="InterPro" id="IPR030381">
    <property type="entry name" value="G_DYNAMIN_dom"/>
</dbReference>
<evidence type="ECO:0000313" key="7">
    <source>
        <dbReference type="Proteomes" id="UP001230188"/>
    </source>
</evidence>
<sequence length="773" mass="85307">MVSESSLDKSYTKNVRPWLELAEDLRALSLDHTLAVPQICVMGDQSSGKSSVLEALSGVPFPRGSGLVTRCPCRMVMRRAAPDAPWAAVASTTTSGSSSITAESPEELTSIISRLTESLTRNTHGFSTESIIVRLTSPLSPDLTVVDLPGIVRTATVGQNVAVIEEVNSLIDDYLKQERTIILAVIPANQDIATVDILERAQHVDPDGERTLGVLTKPDLIGPGNEEEVVAVLSNVRKPLKLGYVMVKNRSQAQIKQGTSHEAARAEELRFFDSHPVFSRLDKRLLGISNLTTSLTKLLVRRIQEELAPMKRQVEMLLSKVRTDVRAVSSYGTASTPSERQKLLVTLTQEFVRHLNDCVRGEYRDRLIVCNPNLRLYTRAIVVFQELQSRIIASAPNFRAPNFIDDLARQMEALRGRELPGFMSAQSFYMFVQEYIDAWLPPARMAAAQMRSLASEVVKELFENIAVSYPSLREAFQIVTATILETTEDESIQLLEGLISREKDPFTINEFLQAHINKLRYDRFEAAVESAFNVVATNGTGTASNNSSWSAAKEHVASSLRTWYRDAHGVSSSANAEDMSAILEAYWTLASKRFVDNACMCLDDRILGTLCSKLQEKCYQFVHDDDRLENFFTEDATIVARRHELEQTRDRLVKANAAMANIQASRKPKTTLLKQSAVAPAAAPHVIRVSIQVGPQGLGLQLADEHNVVVTRGFRPGSVAQQSGVQLGDVLLEINGERPSSFQDTIARLKAVGHGVVVLTLERRGEATASPSN</sequence>
<dbReference type="InterPro" id="IPR003130">
    <property type="entry name" value="GED"/>
</dbReference>
<dbReference type="SMART" id="SM00228">
    <property type="entry name" value="PDZ"/>
    <property type="match status" value="1"/>
</dbReference>
<dbReference type="SUPFAM" id="SSF52540">
    <property type="entry name" value="P-loop containing nucleoside triphosphate hydrolases"/>
    <property type="match status" value="1"/>
</dbReference>
<dbReference type="PROSITE" id="PS51388">
    <property type="entry name" value="GED"/>
    <property type="match status" value="1"/>
</dbReference>
<dbReference type="InterPro" id="IPR045063">
    <property type="entry name" value="Dynamin_N"/>
</dbReference>
<dbReference type="InterPro" id="IPR001478">
    <property type="entry name" value="PDZ"/>
</dbReference>
<evidence type="ECO:0000256" key="1">
    <source>
        <dbReference type="ARBA" id="ARBA00022741"/>
    </source>
</evidence>
<dbReference type="Pfam" id="PF01031">
    <property type="entry name" value="Dynamin_M"/>
    <property type="match status" value="1"/>
</dbReference>
<evidence type="ECO:0000256" key="2">
    <source>
        <dbReference type="ARBA" id="ARBA00023134"/>
    </source>
</evidence>
<feature type="domain" description="PDZ" evidence="3">
    <location>
        <begin position="688"/>
        <end position="764"/>
    </location>
</feature>